<protein>
    <submittedName>
        <fullName evidence="1">Uncharacterized protein</fullName>
    </submittedName>
</protein>
<dbReference type="AlphaFoldDB" id="A0A8R1ILN5"/>
<reference evidence="1" key="2">
    <citation type="submission" date="2022-06" db="UniProtKB">
        <authorList>
            <consortium name="EnsemblMetazoa"/>
        </authorList>
    </citation>
    <scope>IDENTIFICATION</scope>
    <source>
        <strain evidence="1">DF5081</strain>
    </source>
</reference>
<proteinExistence type="predicted"/>
<organism evidence="1 2">
    <name type="scientific">Caenorhabditis japonica</name>
    <dbReference type="NCBI Taxonomy" id="281687"/>
    <lineage>
        <taxon>Eukaryota</taxon>
        <taxon>Metazoa</taxon>
        <taxon>Ecdysozoa</taxon>
        <taxon>Nematoda</taxon>
        <taxon>Chromadorea</taxon>
        <taxon>Rhabditida</taxon>
        <taxon>Rhabditina</taxon>
        <taxon>Rhabditomorpha</taxon>
        <taxon>Rhabditoidea</taxon>
        <taxon>Rhabditidae</taxon>
        <taxon>Peloderinae</taxon>
        <taxon>Caenorhabditis</taxon>
    </lineage>
</organism>
<reference evidence="2" key="1">
    <citation type="submission" date="2010-08" db="EMBL/GenBank/DDBJ databases">
        <authorList>
            <consortium name="Caenorhabditis japonica Sequencing Consortium"/>
            <person name="Wilson R.K."/>
        </authorList>
    </citation>
    <scope>NUCLEOTIDE SEQUENCE [LARGE SCALE GENOMIC DNA]</scope>
    <source>
        <strain evidence="2">DF5081</strain>
    </source>
</reference>
<evidence type="ECO:0000313" key="1">
    <source>
        <dbReference type="EnsemblMetazoa" id="CJA37456.1"/>
    </source>
</evidence>
<sequence>MVVTENLEIVRIRRNFNIFRKQIQQISDVNKKQKRTGYSTLEYPRGVMKMVVREKVANLDLRYSTGQK</sequence>
<dbReference type="EnsemblMetazoa" id="CJA37456.1">
    <property type="protein sequence ID" value="CJA37456.1"/>
    <property type="gene ID" value="WBGene00213303"/>
</dbReference>
<keyword evidence="2" id="KW-1185">Reference proteome</keyword>
<name>A0A8R1ILN5_CAEJA</name>
<accession>A0A8R1ILN5</accession>
<dbReference type="Proteomes" id="UP000005237">
    <property type="component" value="Unassembled WGS sequence"/>
</dbReference>
<evidence type="ECO:0000313" key="2">
    <source>
        <dbReference type="Proteomes" id="UP000005237"/>
    </source>
</evidence>